<dbReference type="AlphaFoldDB" id="A0AAJ0BUF6"/>
<dbReference type="GO" id="GO:0005829">
    <property type="term" value="C:cytosol"/>
    <property type="evidence" value="ECO:0007669"/>
    <property type="project" value="GOC"/>
</dbReference>
<evidence type="ECO:0000256" key="3">
    <source>
        <dbReference type="ARBA" id="ARBA00004496"/>
    </source>
</evidence>
<dbReference type="InterPro" id="IPR045734">
    <property type="entry name" value="Snx8_BAR_dom"/>
</dbReference>
<dbReference type="RefSeq" id="XP_060280644.1">
    <property type="nucleotide sequence ID" value="XM_060428718.1"/>
</dbReference>
<dbReference type="FunFam" id="3.30.1520.10:FF:000037">
    <property type="entry name" value="Sorting nexin mvp-1"/>
    <property type="match status" value="1"/>
</dbReference>
<proteinExistence type="inferred from homology"/>
<name>A0AAJ0BUF6_9PEZI</name>
<dbReference type="InterPro" id="IPR001683">
    <property type="entry name" value="PX_dom"/>
</dbReference>
<dbReference type="PANTHER" id="PTHR47554">
    <property type="entry name" value="SORTING NEXIN MVP1"/>
    <property type="match status" value="1"/>
</dbReference>
<evidence type="ECO:0000256" key="9">
    <source>
        <dbReference type="ARBA" id="ARBA00023136"/>
    </source>
</evidence>
<keyword evidence="7" id="KW-0963">Cytoplasm</keyword>
<evidence type="ECO:0000256" key="5">
    <source>
        <dbReference type="ARBA" id="ARBA00014268"/>
    </source>
</evidence>
<dbReference type="GO" id="GO:0006623">
    <property type="term" value="P:protein targeting to vacuole"/>
    <property type="evidence" value="ECO:0007669"/>
    <property type="project" value="TreeGrafter"/>
</dbReference>
<feature type="region of interest" description="Disordered" evidence="11">
    <location>
        <begin position="1"/>
        <end position="27"/>
    </location>
</feature>
<feature type="region of interest" description="Disordered" evidence="11">
    <location>
        <begin position="44"/>
        <end position="81"/>
    </location>
</feature>
<feature type="compositionally biased region" description="Basic and acidic residues" evidence="11">
    <location>
        <begin position="12"/>
        <end position="27"/>
    </location>
</feature>
<dbReference type="EMBL" id="MU839020">
    <property type="protein sequence ID" value="KAK1764431.1"/>
    <property type="molecule type" value="Genomic_DNA"/>
</dbReference>
<dbReference type="Proteomes" id="UP001244011">
    <property type="component" value="Unassembled WGS sequence"/>
</dbReference>
<dbReference type="Gene3D" id="3.30.1520.10">
    <property type="entry name" value="Phox-like domain"/>
    <property type="match status" value="1"/>
</dbReference>
<keyword evidence="6" id="KW-0813">Transport</keyword>
<dbReference type="SMART" id="SM00312">
    <property type="entry name" value="PX"/>
    <property type="match status" value="1"/>
</dbReference>
<dbReference type="Pfam" id="PF19566">
    <property type="entry name" value="Snx8_BAR_dom"/>
    <property type="match status" value="1"/>
</dbReference>
<evidence type="ECO:0000256" key="4">
    <source>
        <dbReference type="ARBA" id="ARBA00010883"/>
    </source>
</evidence>
<evidence type="ECO:0000256" key="8">
    <source>
        <dbReference type="ARBA" id="ARBA00022927"/>
    </source>
</evidence>
<sequence>MDYPDDPWNTPDLHKNHNHPPDPHRPNIVDAPVPAVNGNGVHGAVPEHGLPTRTTSTFTTGTVGSGTGSARRSTGSVGGSSGGEWGYYDSSAGSFTAAPAGDLGTSPFGGGNGGGREPGGQPPAVTPTRTIGSGRTGNAIEENIVVSLMPEKEGVFLFQHHNYEVLSTRRGGKVIRRYSDFVWLLDCLHKRYPFRALPLLPPKRVAVNGNHFSNDGAFIEKRRRGLARFLNGLVRHPILSQEQLVVMFLTVPTELSVWRKQATISVQDEFTGRPLPPGLEDSLSPVLDDMFDRTQSGIRRSSDLYISVCNIMDRLVKRYIGVSADHARIAMSLTALAEASGDTYATDTNDVPLLNDGLQAMSKHLRSGQSLMEDEAHAWDEGVLEDLKRQRDALVSVRDLFDRRERLDRDNIPSLEKRIHSNETKLAHLRSKPDGMVKPGEIDKVVEAIIKDKESIVNQHNRSVFIKECLRDELIYFQSTQYHVSRWNQDWSQERVKYSELLADNWRSLVDELEGMPTGD</sequence>
<dbReference type="Gene3D" id="1.20.1270.60">
    <property type="entry name" value="Arfaptin homology (AH) domain/BAR domain"/>
    <property type="match status" value="1"/>
</dbReference>
<evidence type="ECO:0000256" key="1">
    <source>
        <dbReference type="ARBA" id="ARBA00002474"/>
    </source>
</evidence>
<comment type="subcellular location">
    <subcellularLocation>
        <location evidence="3">Cytoplasm</location>
    </subcellularLocation>
    <subcellularLocation>
        <location evidence="2">Membrane</location>
        <topology evidence="2">Peripheral membrane protein</topology>
        <orientation evidence="2">Cytoplasmic side</orientation>
    </subcellularLocation>
</comment>
<evidence type="ECO:0000313" key="14">
    <source>
        <dbReference type="Proteomes" id="UP001244011"/>
    </source>
</evidence>
<dbReference type="GeneID" id="85311905"/>
<dbReference type="GO" id="GO:0005768">
    <property type="term" value="C:endosome"/>
    <property type="evidence" value="ECO:0007669"/>
    <property type="project" value="TreeGrafter"/>
</dbReference>
<evidence type="ECO:0000313" key="13">
    <source>
        <dbReference type="EMBL" id="KAK1764431.1"/>
    </source>
</evidence>
<keyword evidence="9" id="KW-0472">Membrane</keyword>
<comment type="caution">
    <text evidence="13">The sequence shown here is derived from an EMBL/GenBank/DDBJ whole genome shotgun (WGS) entry which is preliminary data.</text>
</comment>
<evidence type="ECO:0000256" key="7">
    <source>
        <dbReference type="ARBA" id="ARBA00022490"/>
    </source>
</evidence>
<dbReference type="PANTHER" id="PTHR47554:SF1">
    <property type="entry name" value="SORTING NEXIN MVP1"/>
    <property type="match status" value="1"/>
</dbReference>
<dbReference type="InterPro" id="IPR036871">
    <property type="entry name" value="PX_dom_sf"/>
</dbReference>
<accession>A0AAJ0BUF6</accession>
<dbReference type="Pfam" id="PF00787">
    <property type="entry name" value="PX"/>
    <property type="match status" value="1"/>
</dbReference>
<keyword evidence="8" id="KW-0653">Protein transport</keyword>
<comment type="similarity">
    <text evidence="4">Belongs to the sorting nexin family.</text>
</comment>
<dbReference type="InterPro" id="IPR035704">
    <property type="entry name" value="SNX8/Mvp1_PX"/>
</dbReference>
<evidence type="ECO:0000256" key="11">
    <source>
        <dbReference type="SAM" id="MobiDB-lite"/>
    </source>
</evidence>
<feature type="compositionally biased region" description="Low complexity" evidence="11">
    <location>
        <begin position="52"/>
        <end position="75"/>
    </location>
</feature>
<evidence type="ECO:0000259" key="12">
    <source>
        <dbReference type="PROSITE" id="PS50195"/>
    </source>
</evidence>
<dbReference type="GO" id="GO:0016020">
    <property type="term" value="C:membrane"/>
    <property type="evidence" value="ECO:0007669"/>
    <property type="project" value="UniProtKB-SubCell"/>
</dbReference>
<dbReference type="InterPro" id="IPR027267">
    <property type="entry name" value="AH/BAR_dom_sf"/>
</dbReference>
<feature type="domain" description="PX" evidence="12">
    <location>
        <begin position="141"/>
        <end position="255"/>
    </location>
</feature>
<feature type="compositionally biased region" description="Gly residues" evidence="11">
    <location>
        <begin position="107"/>
        <end position="118"/>
    </location>
</feature>
<keyword evidence="14" id="KW-1185">Reference proteome</keyword>
<reference evidence="13" key="1">
    <citation type="submission" date="2023-06" db="EMBL/GenBank/DDBJ databases">
        <title>Genome-scale phylogeny and comparative genomics of the fungal order Sordariales.</title>
        <authorList>
            <consortium name="Lawrence Berkeley National Laboratory"/>
            <person name="Hensen N."/>
            <person name="Bonometti L."/>
            <person name="Westerberg I."/>
            <person name="Brannstrom I.O."/>
            <person name="Guillou S."/>
            <person name="Cros-Aarteil S."/>
            <person name="Calhoun S."/>
            <person name="Haridas S."/>
            <person name="Kuo A."/>
            <person name="Mondo S."/>
            <person name="Pangilinan J."/>
            <person name="Riley R."/>
            <person name="Labutti K."/>
            <person name="Andreopoulos B."/>
            <person name="Lipzen A."/>
            <person name="Chen C."/>
            <person name="Yanf M."/>
            <person name="Daum C."/>
            <person name="Ng V."/>
            <person name="Clum A."/>
            <person name="Steindorff A."/>
            <person name="Ohm R."/>
            <person name="Martin F."/>
            <person name="Silar P."/>
            <person name="Natvig D."/>
            <person name="Lalanne C."/>
            <person name="Gautier V."/>
            <person name="Ament-Velasquez S.L."/>
            <person name="Kruys A."/>
            <person name="Hutchinson M.I."/>
            <person name="Powell A.J."/>
            <person name="Barry K."/>
            <person name="Miller A.N."/>
            <person name="Grigoriev I.V."/>
            <person name="Debuchy R."/>
            <person name="Gladieux P."/>
            <person name="Thoren M.H."/>
            <person name="Johannesson H."/>
        </authorList>
    </citation>
    <scope>NUCLEOTIDE SEQUENCE</scope>
    <source>
        <strain evidence="13">8032-3</strain>
    </source>
</reference>
<evidence type="ECO:0000256" key="10">
    <source>
        <dbReference type="ARBA" id="ARBA00072009"/>
    </source>
</evidence>
<dbReference type="GO" id="GO:0042147">
    <property type="term" value="P:retrograde transport, endosome to Golgi"/>
    <property type="evidence" value="ECO:0007669"/>
    <property type="project" value="InterPro"/>
</dbReference>
<dbReference type="SUPFAM" id="SSF64268">
    <property type="entry name" value="PX domain"/>
    <property type="match status" value="1"/>
</dbReference>
<dbReference type="CDD" id="cd07597">
    <property type="entry name" value="BAR_SNX8"/>
    <property type="match status" value="1"/>
</dbReference>
<gene>
    <name evidence="13" type="ORF">QBC33DRAFT_547201</name>
</gene>
<comment type="function">
    <text evidence="1">Required for vacuolar protein sorting.</text>
</comment>
<dbReference type="FunFam" id="1.20.1270.60:FF:000072">
    <property type="entry name" value="Sorting nexin MVP1"/>
    <property type="match status" value="1"/>
</dbReference>
<organism evidence="13 14">
    <name type="scientific">Phialemonium atrogriseum</name>
    <dbReference type="NCBI Taxonomy" id="1093897"/>
    <lineage>
        <taxon>Eukaryota</taxon>
        <taxon>Fungi</taxon>
        <taxon>Dikarya</taxon>
        <taxon>Ascomycota</taxon>
        <taxon>Pezizomycotina</taxon>
        <taxon>Sordariomycetes</taxon>
        <taxon>Sordariomycetidae</taxon>
        <taxon>Cephalothecales</taxon>
        <taxon>Cephalothecaceae</taxon>
        <taxon>Phialemonium</taxon>
    </lineage>
</organism>
<dbReference type="GO" id="GO:0032266">
    <property type="term" value="F:phosphatidylinositol-3-phosphate binding"/>
    <property type="evidence" value="ECO:0007669"/>
    <property type="project" value="TreeGrafter"/>
</dbReference>
<dbReference type="PROSITE" id="PS50195">
    <property type="entry name" value="PX"/>
    <property type="match status" value="1"/>
</dbReference>
<evidence type="ECO:0000256" key="6">
    <source>
        <dbReference type="ARBA" id="ARBA00022448"/>
    </source>
</evidence>
<evidence type="ECO:0000256" key="2">
    <source>
        <dbReference type="ARBA" id="ARBA00004287"/>
    </source>
</evidence>
<protein>
    <recommendedName>
        <fullName evidence="5">Sorting nexin MVP1</fullName>
    </recommendedName>
    <alternativeName>
        <fullName evidence="10">Sorting nexin mvp1</fullName>
    </alternativeName>
</protein>
<feature type="region of interest" description="Disordered" evidence="11">
    <location>
        <begin position="98"/>
        <end position="136"/>
    </location>
</feature>
<dbReference type="InterPro" id="IPR028662">
    <property type="entry name" value="SNX8/Mvp1"/>
</dbReference>
<dbReference type="CDD" id="cd06866">
    <property type="entry name" value="PX_SNX8_Mvp1p_like"/>
    <property type="match status" value="1"/>
</dbReference>